<keyword evidence="4" id="KW-0274">FAD</keyword>
<evidence type="ECO:0000256" key="5">
    <source>
        <dbReference type="ARBA" id="ARBA00023002"/>
    </source>
</evidence>
<evidence type="ECO:0000256" key="2">
    <source>
        <dbReference type="ARBA" id="ARBA00009130"/>
    </source>
</evidence>
<keyword evidence="5" id="KW-0560">Oxidoreductase</keyword>
<evidence type="ECO:0000259" key="7">
    <source>
        <dbReference type="Pfam" id="PF02852"/>
    </source>
</evidence>
<comment type="similarity">
    <text evidence="2">Belongs to the class-III pyridine nucleotide-disulfide oxidoreductase family.</text>
</comment>
<dbReference type="Pfam" id="PF07992">
    <property type="entry name" value="Pyr_redox_2"/>
    <property type="match status" value="1"/>
</dbReference>
<keyword evidence="6" id="KW-0676">Redox-active center</keyword>
<reference evidence="9 10" key="1">
    <citation type="submission" date="2019-07" db="EMBL/GenBank/DDBJ databases">
        <authorList>
            <person name="Park Y.J."/>
            <person name="Jeong S.E."/>
            <person name="Jung H.S."/>
        </authorList>
    </citation>
    <scope>NUCLEOTIDE SEQUENCE [LARGE SCALE GENOMIC DNA]</scope>
    <source>
        <strain evidence="10">P16(2019)</strain>
    </source>
</reference>
<dbReference type="GO" id="GO:0016491">
    <property type="term" value="F:oxidoreductase activity"/>
    <property type="evidence" value="ECO:0007669"/>
    <property type="project" value="UniProtKB-KW"/>
</dbReference>
<evidence type="ECO:0000313" key="9">
    <source>
        <dbReference type="EMBL" id="TSB44767.1"/>
    </source>
</evidence>
<dbReference type="EMBL" id="VLXZ01000020">
    <property type="protein sequence ID" value="TSB44767.1"/>
    <property type="molecule type" value="Genomic_DNA"/>
</dbReference>
<dbReference type="PANTHER" id="PTHR43429">
    <property type="entry name" value="PYRIDINE NUCLEOTIDE-DISULFIDE OXIDOREDUCTASE DOMAIN-CONTAINING"/>
    <property type="match status" value="1"/>
</dbReference>
<dbReference type="OrthoDB" id="9802028at2"/>
<dbReference type="SUPFAM" id="SSF55424">
    <property type="entry name" value="FAD/NAD-linked reductases, dimerisation (C-terminal) domain"/>
    <property type="match status" value="1"/>
</dbReference>
<feature type="domain" description="Pyridine nucleotide-disulphide oxidoreductase dimerisation" evidence="7">
    <location>
        <begin position="326"/>
        <end position="426"/>
    </location>
</feature>
<keyword evidence="10" id="KW-1185">Reference proteome</keyword>
<keyword evidence="3" id="KW-0285">Flavoprotein</keyword>
<evidence type="ECO:0000313" key="10">
    <source>
        <dbReference type="Proteomes" id="UP000318521"/>
    </source>
</evidence>
<protein>
    <submittedName>
        <fullName evidence="9">CoA-disulfide reductase</fullName>
    </submittedName>
</protein>
<dbReference type="InterPro" id="IPR004099">
    <property type="entry name" value="Pyr_nucl-diS_OxRdtase_dimer"/>
</dbReference>
<sequence length="439" mass="47858">MDYVIIGGDAAGMSAAMQIVRNDKGANVTVLESGNYYSYAQCGLPYLLSGVVEDEEQLVARDVQTFREKHGIDARVEHTVTSIDTKKKTVSGDHFTVPYDKLLIATGARPIVPSDWGGGSLGRIHTLKTIPDAQQIMENLTDEVKHVTIVGGGYIGLEVAENLVLLNKKVTIINRSELLGAGFEKQMSTLIEDEAKKHGVELLLGEEVTSFEGDQDGNVAKVKTNRQSLDTDLVLVAVGVTPNTNFLQGSGLHLSDRKAIKVNAYLETNIPDIYAAGDCATQYHRLKQKDDFLPLGTHANKQGRLAGLNMIGLARPFQGVVGTAIMQFFDLTLARTGLNTAEATDLGFPCAVSETETSTSAAYHPNAERLHCLLVYHGDNEQVLGGQFIGKTGVDKRVDVLATALYFYVTMEEIENLDLSYAPPYNSVWDPLQQTARRR</sequence>
<evidence type="ECO:0000256" key="3">
    <source>
        <dbReference type="ARBA" id="ARBA00022630"/>
    </source>
</evidence>
<comment type="cofactor">
    <cofactor evidence="1">
        <name>FAD</name>
        <dbReference type="ChEBI" id="CHEBI:57692"/>
    </cofactor>
</comment>
<proteinExistence type="inferred from homology"/>
<dbReference type="PRINTS" id="PR00469">
    <property type="entry name" value="PNDRDTASEII"/>
</dbReference>
<dbReference type="InterPro" id="IPR016156">
    <property type="entry name" value="FAD/NAD-linked_Rdtase_dimer_sf"/>
</dbReference>
<dbReference type="SUPFAM" id="SSF51905">
    <property type="entry name" value="FAD/NAD(P)-binding domain"/>
    <property type="match status" value="1"/>
</dbReference>
<accession>A0A553ZTG7</accession>
<evidence type="ECO:0000259" key="8">
    <source>
        <dbReference type="Pfam" id="PF07992"/>
    </source>
</evidence>
<dbReference type="InterPro" id="IPR036188">
    <property type="entry name" value="FAD/NAD-bd_sf"/>
</dbReference>
<evidence type="ECO:0000256" key="6">
    <source>
        <dbReference type="ARBA" id="ARBA00023284"/>
    </source>
</evidence>
<dbReference type="InterPro" id="IPR023753">
    <property type="entry name" value="FAD/NAD-binding_dom"/>
</dbReference>
<dbReference type="RefSeq" id="WP_143850614.1">
    <property type="nucleotide sequence ID" value="NZ_VLXZ01000020.1"/>
</dbReference>
<comment type="caution">
    <text evidence="9">The sequence shown here is derived from an EMBL/GenBank/DDBJ whole genome shotgun (WGS) entry which is preliminary data.</text>
</comment>
<dbReference type="Gene3D" id="3.50.50.60">
    <property type="entry name" value="FAD/NAD(P)-binding domain"/>
    <property type="match status" value="2"/>
</dbReference>
<evidence type="ECO:0000256" key="1">
    <source>
        <dbReference type="ARBA" id="ARBA00001974"/>
    </source>
</evidence>
<dbReference type="AlphaFoldDB" id="A0A553ZTG7"/>
<gene>
    <name evidence="9" type="ORF">FN960_19855</name>
</gene>
<dbReference type="InterPro" id="IPR050260">
    <property type="entry name" value="FAD-bd_OxRdtase"/>
</dbReference>
<name>A0A553ZTG7_9BACI</name>
<dbReference type="Proteomes" id="UP000318521">
    <property type="component" value="Unassembled WGS sequence"/>
</dbReference>
<evidence type="ECO:0000256" key="4">
    <source>
        <dbReference type="ARBA" id="ARBA00022827"/>
    </source>
</evidence>
<feature type="domain" description="FAD/NAD(P)-binding" evidence="8">
    <location>
        <begin position="1"/>
        <end position="283"/>
    </location>
</feature>
<dbReference type="PRINTS" id="PR00368">
    <property type="entry name" value="FADPNR"/>
</dbReference>
<dbReference type="Pfam" id="PF02852">
    <property type="entry name" value="Pyr_redox_dim"/>
    <property type="match status" value="1"/>
</dbReference>
<dbReference type="PANTHER" id="PTHR43429:SF1">
    <property type="entry name" value="NAD(P)H SULFUR OXIDOREDUCTASE (COA-DEPENDENT)"/>
    <property type="match status" value="1"/>
</dbReference>
<organism evidence="9 10">
    <name type="scientific">Alkalicoccobacillus porphyridii</name>
    <dbReference type="NCBI Taxonomy" id="2597270"/>
    <lineage>
        <taxon>Bacteria</taxon>
        <taxon>Bacillati</taxon>
        <taxon>Bacillota</taxon>
        <taxon>Bacilli</taxon>
        <taxon>Bacillales</taxon>
        <taxon>Bacillaceae</taxon>
        <taxon>Alkalicoccobacillus</taxon>
    </lineage>
</organism>